<sequence>MYTFEGETNNIQLDNGVIITSGKQIVDGGQILYVGNKLDNIKFYSKTIYLDKQGGQNTILSNCVSDYTSSTGMSFPDELSLNRYIQGHF</sequence>
<proteinExistence type="predicted"/>
<keyword evidence="2" id="KW-1185">Reference proteome</keyword>
<dbReference type="AlphaFoldDB" id="I4D5L8"/>
<organism evidence="1 2">
    <name type="scientific">Desulfosporosinus acidiphilus (strain DSM 22704 / JCM 16185 / SJ4)</name>
    <dbReference type="NCBI Taxonomy" id="646529"/>
    <lineage>
        <taxon>Bacteria</taxon>
        <taxon>Bacillati</taxon>
        <taxon>Bacillota</taxon>
        <taxon>Clostridia</taxon>
        <taxon>Eubacteriales</taxon>
        <taxon>Desulfitobacteriaceae</taxon>
        <taxon>Desulfosporosinus</taxon>
    </lineage>
</organism>
<protein>
    <submittedName>
        <fullName evidence="1">Uncharacterized protein</fullName>
    </submittedName>
</protein>
<dbReference type="HOGENOM" id="CLU_2449754_0_0_9"/>
<dbReference type="EMBL" id="CP003639">
    <property type="protein sequence ID" value="AFM41092.1"/>
    <property type="molecule type" value="Genomic_DNA"/>
</dbReference>
<name>I4D5L8_DESAJ</name>
<accession>I4D5L8</accession>
<evidence type="ECO:0000313" key="2">
    <source>
        <dbReference type="Proteomes" id="UP000002892"/>
    </source>
</evidence>
<gene>
    <name evidence="1" type="ordered locus">Desaci_2126</name>
</gene>
<dbReference type="KEGG" id="dai:Desaci_2126"/>
<dbReference type="Proteomes" id="UP000002892">
    <property type="component" value="Chromosome"/>
</dbReference>
<evidence type="ECO:0000313" key="1">
    <source>
        <dbReference type="EMBL" id="AFM41092.1"/>
    </source>
</evidence>
<reference evidence="1 2" key="1">
    <citation type="journal article" date="2012" name="J. Bacteriol.">
        <title>Complete genome sequences of Desulfosporosinus orientis DSM765T, Desulfosporosinus youngiae DSM17734T, Desulfosporosinus meridiei DSM13257T, and Desulfosporosinus acidiphilus DSM22704T.</title>
        <authorList>
            <person name="Pester M."/>
            <person name="Brambilla E."/>
            <person name="Alazard D."/>
            <person name="Rattei T."/>
            <person name="Weinmaier T."/>
            <person name="Han J."/>
            <person name="Lucas S."/>
            <person name="Lapidus A."/>
            <person name="Cheng J.F."/>
            <person name="Goodwin L."/>
            <person name="Pitluck S."/>
            <person name="Peters L."/>
            <person name="Ovchinnikova G."/>
            <person name="Teshima H."/>
            <person name="Detter J.C."/>
            <person name="Han C.S."/>
            <person name="Tapia R."/>
            <person name="Land M.L."/>
            <person name="Hauser L."/>
            <person name="Kyrpides N.C."/>
            <person name="Ivanova N.N."/>
            <person name="Pagani I."/>
            <person name="Huntmann M."/>
            <person name="Wei C.L."/>
            <person name="Davenport K.W."/>
            <person name="Daligault H."/>
            <person name="Chain P.S."/>
            <person name="Chen A."/>
            <person name="Mavromatis K."/>
            <person name="Markowitz V."/>
            <person name="Szeto E."/>
            <person name="Mikhailova N."/>
            <person name="Pati A."/>
            <person name="Wagner M."/>
            <person name="Woyke T."/>
            <person name="Ollivier B."/>
            <person name="Klenk H.P."/>
            <person name="Spring S."/>
            <person name="Loy A."/>
        </authorList>
    </citation>
    <scope>NUCLEOTIDE SEQUENCE [LARGE SCALE GENOMIC DNA]</scope>
    <source>
        <strain evidence="2">DSM 22704 / JCM 16185 / SJ4</strain>
    </source>
</reference>